<name>A0A7H1MYF8_9PROT</name>
<dbReference type="Proteomes" id="UP000516369">
    <property type="component" value="Chromosome"/>
</dbReference>
<evidence type="ECO:0000313" key="5">
    <source>
        <dbReference type="EMBL" id="QNT68494.1"/>
    </source>
</evidence>
<keyword evidence="3" id="KW-0378">Hydrolase</keyword>
<evidence type="ECO:0000256" key="1">
    <source>
        <dbReference type="ARBA" id="ARBA00009381"/>
    </source>
</evidence>
<reference evidence="5 6" key="1">
    <citation type="submission" date="2020-05" db="EMBL/GenBank/DDBJ databases">
        <title>Complete closed genome sequence of Defluviicoccus vanus.</title>
        <authorList>
            <person name="Bessarab I."/>
            <person name="Arumugam K."/>
            <person name="Maszenan A.M."/>
            <person name="Seviour R.J."/>
            <person name="Williams R.B."/>
        </authorList>
    </citation>
    <scope>NUCLEOTIDE SEQUENCE [LARGE SCALE GENOMIC DNA]</scope>
    <source>
        <strain evidence="5 6">Ben 114</strain>
    </source>
</reference>
<dbReference type="PANTHER" id="PTHR43199">
    <property type="entry name" value="GLUTATHIONE HYDROLASE"/>
    <property type="match status" value="1"/>
</dbReference>
<organism evidence="5 6">
    <name type="scientific">Defluviicoccus vanus</name>
    <dbReference type="NCBI Taxonomy" id="111831"/>
    <lineage>
        <taxon>Bacteria</taxon>
        <taxon>Pseudomonadati</taxon>
        <taxon>Pseudomonadota</taxon>
        <taxon>Alphaproteobacteria</taxon>
        <taxon>Rhodospirillales</taxon>
        <taxon>Rhodospirillaceae</taxon>
        <taxon>Defluviicoccus</taxon>
    </lineage>
</organism>
<keyword evidence="6" id="KW-1185">Reference proteome</keyword>
<keyword evidence="2 5" id="KW-0808">Transferase</keyword>
<sequence>MATKGVVAAGHPETASAAADVLAAGGSVVDAALAGLAVACVAEPVLASLGGGGFLLVRDRRISFPAHTAIYDFFTQTPCRKRPDDDVDLQAVEADFGATRQTFHVGLGSIATPGVIRGLFAAHRDLGRMPMRQVLEPAVALARAGVRVNATQADVATIVAAILQHRPDTAALFASPSRPGELVGEGEMLRMPELADALDILAVEGDDLFYRGEMGRLLADECAAHGGYLTRQDLERYQVERRLPLLLQRFGAQITLNPSPAVGGLLVGLGLLLMPADGLSAARFGSPLHLQRLVRVLATIDDERYRSRIHALPPAEAASLLAPARITALAGELEVALNQRPVSRHGTTHVSVVDAEGNAAALTLSNGSGSGYLLPGTGILFNNMLGEDDLSPDGIGSWPIDMRMGSMMAPTLIDDASGQRIVLGSGGSNRIRSAILQVALNLLVFAQPLEQAVASPRLHWERNKVSVEPGFDEAALRHLATEAETMERWDRPSMFFGGVHAAMCGRGGALDAAADARRGGAVAAA</sequence>
<comment type="similarity">
    <text evidence="1">Belongs to the gamma-glutamyltransferase family.</text>
</comment>
<dbReference type="InterPro" id="IPR043137">
    <property type="entry name" value="GGT_ssub_C"/>
</dbReference>
<protein>
    <submittedName>
        <fullName evidence="5">Gamma-glutamyltransferase</fullName>
    </submittedName>
</protein>
<keyword evidence="4" id="KW-0865">Zymogen</keyword>
<dbReference type="InterPro" id="IPR029055">
    <property type="entry name" value="Ntn_hydrolases_N"/>
</dbReference>
<gene>
    <name evidence="5" type="ORF">HQ394_02845</name>
</gene>
<dbReference type="EMBL" id="CP053923">
    <property type="protein sequence ID" value="QNT68494.1"/>
    <property type="molecule type" value="Genomic_DNA"/>
</dbReference>
<dbReference type="GO" id="GO:0016740">
    <property type="term" value="F:transferase activity"/>
    <property type="evidence" value="ECO:0007669"/>
    <property type="project" value="UniProtKB-KW"/>
</dbReference>
<dbReference type="InterPro" id="IPR051792">
    <property type="entry name" value="GGT_bact"/>
</dbReference>
<dbReference type="AlphaFoldDB" id="A0A7H1MYF8"/>
<dbReference type="PANTHER" id="PTHR43199:SF1">
    <property type="entry name" value="GLUTATHIONE HYDROLASE PROENZYME"/>
    <property type="match status" value="1"/>
</dbReference>
<dbReference type="RefSeq" id="WP_190261931.1">
    <property type="nucleotide sequence ID" value="NZ_CP053923.1"/>
</dbReference>
<evidence type="ECO:0000256" key="4">
    <source>
        <dbReference type="ARBA" id="ARBA00023145"/>
    </source>
</evidence>
<evidence type="ECO:0000256" key="3">
    <source>
        <dbReference type="ARBA" id="ARBA00022801"/>
    </source>
</evidence>
<dbReference type="GO" id="GO:0016787">
    <property type="term" value="F:hydrolase activity"/>
    <property type="evidence" value="ECO:0007669"/>
    <property type="project" value="UniProtKB-KW"/>
</dbReference>
<dbReference type="PRINTS" id="PR01210">
    <property type="entry name" value="GGTRANSPTASE"/>
</dbReference>
<dbReference type="KEGG" id="dvn:HQ394_02845"/>
<accession>A0A7H1MYF8</accession>
<dbReference type="Gene3D" id="3.60.20.40">
    <property type="match status" value="1"/>
</dbReference>
<evidence type="ECO:0000313" key="6">
    <source>
        <dbReference type="Proteomes" id="UP000516369"/>
    </source>
</evidence>
<dbReference type="SUPFAM" id="SSF56235">
    <property type="entry name" value="N-terminal nucleophile aminohydrolases (Ntn hydrolases)"/>
    <property type="match status" value="1"/>
</dbReference>
<evidence type="ECO:0000256" key="2">
    <source>
        <dbReference type="ARBA" id="ARBA00022679"/>
    </source>
</evidence>
<dbReference type="Pfam" id="PF01019">
    <property type="entry name" value="G_glu_transpept"/>
    <property type="match status" value="1"/>
</dbReference>
<proteinExistence type="inferred from homology"/>